<sequence length="134" mass="14778">MKQEASGPPDSQFCTHPLGPGHQRQISEPLHQGSFLLAADQALIQAATKETMVGIVIIKGNNASDELEDIRIIFMGLTVLLDLDNVAFAAAMLIGLIIKRPSPKVHRGSCLRGDSRVKTYEEIRFHFMNRHCGE</sequence>
<organism evidence="2 3">
    <name type="scientific">Synaphobranchus kaupii</name>
    <name type="common">Kaup's arrowtooth eel</name>
    <dbReference type="NCBI Taxonomy" id="118154"/>
    <lineage>
        <taxon>Eukaryota</taxon>
        <taxon>Metazoa</taxon>
        <taxon>Chordata</taxon>
        <taxon>Craniata</taxon>
        <taxon>Vertebrata</taxon>
        <taxon>Euteleostomi</taxon>
        <taxon>Actinopterygii</taxon>
        <taxon>Neopterygii</taxon>
        <taxon>Teleostei</taxon>
        <taxon>Anguilliformes</taxon>
        <taxon>Synaphobranchidae</taxon>
        <taxon>Synaphobranchus</taxon>
    </lineage>
</organism>
<comment type="caution">
    <text evidence="2">The sequence shown here is derived from an EMBL/GenBank/DDBJ whole genome shotgun (WGS) entry which is preliminary data.</text>
</comment>
<gene>
    <name evidence="2" type="ORF">SKAU_G00014550</name>
</gene>
<evidence type="ECO:0000313" key="3">
    <source>
        <dbReference type="Proteomes" id="UP001152622"/>
    </source>
</evidence>
<reference evidence="2" key="1">
    <citation type="journal article" date="2023" name="Science">
        <title>Genome structures resolve the early diversification of teleost fishes.</title>
        <authorList>
            <person name="Parey E."/>
            <person name="Louis A."/>
            <person name="Montfort J."/>
            <person name="Bouchez O."/>
            <person name="Roques C."/>
            <person name="Iampietro C."/>
            <person name="Lluch J."/>
            <person name="Castinel A."/>
            <person name="Donnadieu C."/>
            <person name="Desvignes T."/>
            <person name="Floi Bucao C."/>
            <person name="Jouanno E."/>
            <person name="Wen M."/>
            <person name="Mejri S."/>
            <person name="Dirks R."/>
            <person name="Jansen H."/>
            <person name="Henkel C."/>
            <person name="Chen W.J."/>
            <person name="Zahm M."/>
            <person name="Cabau C."/>
            <person name="Klopp C."/>
            <person name="Thompson A.W."/>
            <person name="Robinson-Rechavi M."/>
            <person name="Braasch I."/>
            <person name="Lecointre G."/>
            <person name="Bobe J."/>
            <person name="Postlethwait J.H."/>
            <person name="Berthelot C."/>
            <person name="Roest Crollius H."/>
            <person name="Guiguen Y."/>
        </authorList>
    </citation>
    <scope>NUCLEOTIDE SEQUENCE</scope>
    <source>
        <strain evidence="2">WJC10195</strain>
    </source>
</reference>
<feature type="region of interest" description="Disordered" evidence="1">
    <location>
        <begin position="1"/>
        <end position="25"/>
    </location>
</feature>
<dbReference type="OrthoDB" id="8895157at2759"/>
<name>A0A9Q1GAY8_SYNKA</name>
<proteinExistence type="predicted"/>
<protein>
    <submittedName>
        <fullName evidence="2">Uncharacterized protein</fullName>
    </submittedName>
</protein>
<accession>A0A9Q1GAY8</accession>
<evidence type="ECO:0000256" key="1">
    <source>
        <dbReference type="SAM" id="MobiDB-lite"/>
    </source>
</evidence>
<dbReference type="AlphaFoldDB" id="A0A9Q1GAY8"/>
<dbReference type="Proteomes" id="UP001152622">
    <property type="component" value="Chromosome 1"/>
</dbReference>
<keyword evidence="3" id="KW-1185">Reference proteome</keyword>
<dbReference type="EMBL" id="JAINUF010000001">
    <property type="protein sequence ID" value="KAJ8380677.1"/>
    <property type="molecule type" value="Genomic_DNA"/>
</dbReference>
<evidence type="ECO:0000313" key="2">
    <source>
        <dbReference type="EMBL" id="KAJ8380677.1"/>
    </source>
</evidence>